<name>A0A3P7M4J5_STRVU</name>
<dbReference type="EMBL" id="UYYB01149952">
    <property type="protein sequence ID" value="VDM86072.1"/>
    <property type="molecule type" value="Genomic_DNA"/>
</dbReference>
<dbReference type="Proteomes" id="UP000270094">
    <property type="component" value="Unassembled WGS sequence"/>
</dbReference>
<gene>
    <name evidence="1" type="ORF">SVUK_LOCUS21070</name>
</gene>
<organism evidence="1 2">
    <name type="scientific">Strongylus vulgaris</name>
    <name type="common">Blood worm</name>
    <dbReference type="NCBI Taxonomy" id="40348"/>
    <lineage>
        <taxon>Eukaryota</taxon>
        <taxon>Metazoa</taxon>
        <taxon>Ecdysozoa</taxon>
        <taxon>Nematoda</taxon>
        <taxon>Chromadorea</taxon>
        <taxon>Rhabditida</taxon>
        <taxon>Rhabditina</taxon>
        <taxon>Rhabditomorpha</taxon>
        <taxon>Strongyloidea</taxon>
        <taxon>Strongylidae</taxon>
        <taxon>Strongylus</taxon>
    </lineage>
</organism>
<evidence type="ECO:0000313" key="2">
    <source>
        <dbReference type="Proteomes" id="UP000270094"/>
    </source>
</evidence>
<evidence type="ECO:0000313" key="1">
    <source>
        <dbReference type="EMBL" id="VDM86072.1"/>
    </source>
</evidence>
<protein>
    <submittedName>
        <fullName evidence="1">Uncharacterized protein</fullName>
    </submittedName>
</protein>
<proteinExistence type="predicted"/>
<accession>A0A3P7M4J5</accession>
<keyword evidence="2" id="KW-1185">Reference proteome</keyword>
<reference evidence="1 2" key="1">
    <citation type="submission" date="2018-11" db="EMBL/GenBank/DDBJ databases">
        <authorList>
            <consortium name="Pathogen Informatics"/>
        </authorList>
    </citation>
    <scope>NUCLEOTIDE SEQUENCE [LARGE SCALE GENOMIC DNA]</scope>
</reference>
<sequence length="58" mass="6348">MLAKNLKHCMKPRTLLLGKAKDYAGEKLYEGKDATAETLGKAKDYAGEKLYEGKDATA</sequence>
<dbReference type="OrthoDB" id="5853127at2759"/>
<dbReference type="AlphaFoldDB" id="A0A3P7M4J5"/>
<dbReference type="Gene3D" id="6.10.140.1430">
    <property type="match status" value="1"/>
</dbReference>
<feature type="non-terminal residue" evidence="1">
    <location>
        <position position="58"/>
    </location>
</feature>